<sequence>MSIRKFVENCVVCRTLKGPFGVIQAQMHPIQKLTTAFQIIYMDITGKLGTSENQQHVIVTIDAFTKYVILYHITNKDSHGTLAALKRTLLTLVDIDEPTTDIEALTNHVHQKMTHNAERDKLRFDSRKAKIYNFQRGDYVLIKNNPRNQTSLNLKFSEPFETTRILNQDRYLVKRVQDVQERLLMINFAEHLNLVNR</sequence>
<dbReference type="InterPro" id="IPR036397">
    <property type="entry name" value="RNaseH_sf"/>
</dbReference>
<name>A0A9P0XIC8_PIEBR</name>
<comment type="caution">
    <text evidence="1">The sequence shown here is derived from an EMBL/GenBank/DDBJ whole genome shotgun (WGS) entry which is preliminary data.</text>
</comment>
<reference evidence="1" key="1">
    <citation type="submission" date="2022-05" db="EMBL/GenBank/DDBJ databases">
        <authorList>
            <person name="Okamura Y."/>
        </authorList>
    </citation>
    <scope>NUCLEOTIDE SEQUENCE</scope>
</reference>
<proteinExistence type="predicted"/>
<dbReference type="GO" id="GO:0003676">
    <property type="term" value="F:nucleic acid binding"/>
    <property type="evidence" value="ECO:0007669"/>
    <property type="project" value="InterPro"/>
</dbReference>
<gene>
    <name evidence="1" type="ORF">PIBRA_LOCUS11963</name>
</gene>
<evidence type="ECO:0000313" key="2">
    <source>
        <dbReference type="Proteomes" id="UP001152562"/>
    </source>
</evidence>
<dbReference type="Proteomes" id="UP001152562">
    <property type="component" value="Unassembled WGS sequence"/>
</dbReference>
<keyword evidence="2" id="KW-1185">Reference proteome</keyword>
<evidence type="ECO:0000313" key="1">
    <source>
        <dbReference type="EMBL" id="CAH4036119.1"/>
    </source>
</evidence>
<dbReference type="SUPFAM" id="SSF53098">
    <property type="entry name" value="Ribonuclease H-like"/>
    <property type="match status" value="1"/>
</dbReference>
<dbReference type="EMBL" id="CALOZG010000053">
    <property type="protein sequence ID" value="CAH4036119.1"/>
    <property type="molecule type" value="Genomic_DNA"/>
</dbReference>
<protein>
    <recommendedName>
        <fullName evidence="3">Integrase catalytic domain-containing protein</fullName>
    </recommendedName>
</protein>
<accession>A0A9P0XIC8</accession>
<evidence type="ECO:0008006" key="3">
    <source>
        <dbReference type="Google" id="ProtNLM"/>
    </source>
</evidence>
<dbReference type="Gene3D" id="3.30.420.10">
    <property type="entry name" value="Ribonuclease H-like superfamily/Ribonuclease H"/>
    <property type="match status" value="1"/>
</dbReference>
<dbReference type="AlphaFoldDB" id="A0A9P0XIC8"/>
<dbReference type="InterPro" id="IPR012337">
    <property type="entry name" value="RNaseH-like_sf"/>
</dbReference>
<organism evidence="1 2">
    <name type="scientific">Pieris brassicae</name>
    <name type="common">White butterfly</name>
    <name type="synonym">Large white butterfly</name>
    <dbReference type="NCBI Taxonomy" id="7116"/>
    <lineage>
        <taxon>Eukaryota</taxon>
        <taxon>Metazoa</taxon>
        <taxon>Ecdysozoa</taxon>
        <taxon>Arthropoda</taxon>
        <taxon>Hexapoda</taxon>
        <taxon>Insecta</taxon>
        <taxon>Pterygota</taxon>
        <taxon>Neoptera</taxon>
        <taxon>Endopterygota</taxon>
        <taxon>Lepidoptera</taxon>
        <taxon>Glossata</taxon>
        <taxon>Ditrysia</taxon>
        <taxon>Papilionoidea</taxon>
        <taxon>Pieridae</taxon>
        <taxon>Pierinae</taxon>
        <taxon>Pieris</taxon>
    </lineage>
</organism>